<organism evidence="2 3">
    <name type="scientific">candidate division WWE3 bacterium CG10_big_fil_rev_8_21_14_0_10_32_10</name>
    <dbReference type="NCBI Taxonomy" id="1975090"/>
    <lineage>
        <taxon>Bacteria</taxon>
        <taxon>Katanobacteria</taxon>
    </lineage>
</organism>
<dbReference type="EMBL" id="PCXU01000044">
    <property type="protein sequence ID" value="PIR43004.1"/>
    <property type="molecule type" value="Genomic_DNA"/>
</dbReference>
<sequence length="290" mass="33323">MKKISVIIVNYNTKDILKQCLTNLLNIMSSLQIIVVDNGSNDGSYNMLKKDFPNVVAIKSKNQGIAKGYNKALKKAQGDYYLFLGTDAFPTKKSLVGIVTYMENHSNVGVCTAKLVLRDGTLDMDAHRGFPTPLAAITHFSRLNRLFPHSKFFNKYFLGYKNMAKPHQIDLCISHFMFVKNKVFNDVKMWDEDFFVFGEDVDFCYRVKQNGWKIMYLPQFEVLHLKGVSVGIRKSSGDITTASKKTKSNMRKHTTLAMELFYKKHYQNKYPKIITLLILFGIKVLSWLRV</sequence>
<proteinExistence type="predicted"/>
<dbReference type="Pfam" id="PF00535">
    <property type="entry name" value="Glycos_transf_2"/>
    <property type="match status" value="1"/>
</dbReference>
<dbReference type="Gene3D" id="3.90.550.10">
    <property type="entry name" value="Spore Coat Polysaccharide Biosynthesis Protein SpsA, Chain A"/>
    <property type="match status" value="1"/>
</dbReference>
<dbReference type="Proteomes" id="UP000230214">
    <property type="component" value="Unassembled WGS sequence"/>
</dbReference>
<accession>A0A2H0RAE0</accession>
<dbReference type="InterPro" id="IPR001173">
    <property type="entry name" value="Glyco_trans_2-like"/>
</dbReference>
<dbReference type="CDD" id="cd04186">
    <property type="entry name" value="GT_2_like_c"/>
    <property type="match status" value="1"/>
</dbReference>
<dbReference type="SUPFAM" id="SSF53448">
    <property type="entry name" value="Nucleotide-diphospho-sugar transferases"/>
    <property type="match status" value="1"/>
</dbReference>
<keyword evidence="2" id="KW-0808">Transferase</keyword>
<dbReference type="PANTHER" id="PTHR43179:SF7">
    <property type="entry name" value="RHAMNOSYLTRANSFERASE WBBL"/>
    <property type="match status" value="1"/>
</dbReference>
<dbReference type="AlphaFoldDB" id="A0A2H0RAE0"/>
<protein>
    <submittedName>
        <fullName evidence="2">Glycosyl transferase family 2</fullName>
    </submittedName>
</protein>
<evidence type="ECO:0000313" key="3">
    <source>
        <dbReference type="Proteomes" id="UP000230214"/>
    </source>
</evidence>
<name>A0A2H0RAE0_UNCKA</name>
<dbReference type="PANTHER" id="PTHR43179">
    <property type="entry name" value="RHAMNOSYLTRANSFERASE WBBL"/>
    <property type="match status" value="1"/>
</dbReference>
<dbReference type="GO" id="GO:0016740">
    <property type="term" value="F:transferase activity"/>
    <property type="evidence" value="ECO:0007669"/>
    <property type="project" value="UniProtKB-KW"/>
</dbReference>
<feature type="domain" description="Glycosyltransferase 2-like" evidence="1">
    <location>
        <begin position="5"/>
        <end position="184"/>
    </location>
</feature>
<comment type="caution">
    <text evidence="2">The sequence shown here is derived from an EMBL/GenBank/DDBJ whole genome shotgun (WGS) entry which is preliminary data.</text>
</comment>
<gene>
    <name evidence="2" type="ORF">COV24_05115</name>
</gene>
<dbReference type="InterPro" id="IPR029044">
    <property type="entry name" value="Nucleotide-diphossugar_trans"/>
</dbReference>
<evidence type="ECO:0000259" key="1">
    <source>
        <dbReference type="Pfam" id="PF00535"/>
    </source>
</evidence>
<evidence type="ECO:0000313" key="2">
    <source>
        <dbReference type="EMBL" id="PIR43004.1"/>
    </source>
</evidence>
<reference evidence="2 3" key="1">
    <citation type="submission" date="2017-09" db="EMBL/GenBank/DDBJ databases">
        <title>Depth-based differentiation of microbial function through sediment-hosted aquifers and enrichment of novel symbionts in the deep terrestrial subsurface.</title>
        <authorList>
            <person name="Probst A.J."/>
            <person name="Ladd B."/>
            <person name="Jarett J.K."/>
            <person name="Geller-Mcgrath D.E."/>
            <person name="Sieber C.M."/>
            <person name="Emerson J.B."/>
            <person name="Anantharaman K."/>
            <person name="Thomas B.C."/>
            <person name="Malmstrom R."/>
            <person name="Stieglmeier M."/>
            <person name="Klingl A."/>
            <person name="Woyke T."/>
            <person name="Ryan C.M."/>
            <person name="Banfield J.F."/>
        </authorList>
    </citation>
    <scope>NUCLEOTIDE SEQUENCE [LARGE SCALE GENOMIC DNA]</scope>
    <source>
        <strain evidence="2">CG10_big_fil_rev_8_21_14_0_10_32_10</strain>
    </source>
</reference>